<keyword evidence="2" id="KW-0732">Signal</keyword>
<feature type="chain" id="PRO_5026986913" description="Lipoprotein" evidence="2">
    <location>
        <begin position="29"/>
        <end position="214"/>
    </location>
</feature>
<accession>A0A6J4MZV5</accession>
<reference evidence="3" key="1">
    <citation type="submission" date="2020-02" db="EMBL/GenBank/DDBJ databases">
        <authorList>
            <person name="Meier V. D."/>
        </authorList>
    </citation>
    <scope>NUCLEOTIDE SEQUENCE</scope>
    <source>
        <strain evidence="3">AVDCRST_MAG89</strain>
    </source>
</reference>
<protein>
    <recommendedName>
        <fullName evidence="4">Lipoprotein</fullName>
    </recommendedName>
</protein>
<gene>
    <name evidence="3" type="ORF">AVDCRST_MAG89-4823</name>
</gene>
<evidence type="ECO:0008006" key="4">
    <source>
        <dbReference type="Google" id="ProtNLM"/>
    </source>
</evidence>
<evidence type="ECO:0000256" key="1">
    <source>
        <dbReference type="SAM" id="MobiDB-lite"/>
    </source>
</evidence>
<evidence type="ECO:0000256" key="2">
    <source>
        <dbReference type="SAM" id="SignalP"/>
    </source>
</evidence>
<name>A0A6J4MZV5_9BACT</name>
<feature type="region of interest" description="Disordered" evidence="1">
    <location>
        <begin position="190"/>
        <end position="214"/>
    </location>
</feature>
<evidence type="ECO:0000313" key="3">
    <source>
        <dbReference type="EMBL" id="CAA9373782.1"/>
    </source>
</evidence>
<dbReference type="EMBL" id="CADCTV010001014">
    <property type="protein sequence ID" value="CAA9373782.1"/>
    <property type="molecule type" value="Genomic_DNA"/>
</dbReference>
<feature type="signal peptide" evidence="2">
    <location>
        <begin position="1"/>
        <end position="28"/>
    </location>
</feature>
<sequence length="214" mass="23882">MPHLAYRYAFTIACAALLGLAGCQSSMSQQGSMTSMNGRGGPMRMDRAAMDGMMSGWSAASREAAMFMMDKYGPPAEMTASMAVWHRTGPWKRTIVYREEVPHAFPMPHPDVMEQFIDYRVPPEMYDELAMYDGSVIAERTKGELSARCDKEGANFLAINLAHEIATGRRTVQDARRMYAEQIMAKKEGRPAPYTERLIFTPPPSGNDPDRPAM</sequence>
<dbReference type="AlphaFoldDB" id="A0A6J4MZV5"/>
<proteinExistence type="predicted"/>
<organism evidence="3">
    <name type="scientific">uncultured Gemmatimonadota bacterium</name>
    <dbReference type="NCBI Taxonomy" id="203437"/>
    <lineage>
        <taxon>Bacteria</taxon>
        <taxon>Pseudomonadati</taxon>
        <taxon>Gemmatimonadota</taxon>
        <taxon>environmental samples</taxon>
    </lineage>
</organism>
<dbReference type="PROSITE" id="PS51257">
    <property type="entry name" value="PROKAR_LIPOPROTEIN"/>
    <property type="match status" value="1"/>
</dbReference>